<reference evidence="4" key="1">
    <citation type="submission" date="2020-05" db="EMBL/GenBank/DDBJ databases">
        <authorList>
            <person name="Chiriac C."/>
            <person name="Salcher M."/>
            <person name="Ghai R."/>
            <person name="Kavagutti S V."/>
        </authorList>
    </citation>
    <scope>NUCLEOTIDE SEQUENCE</scope>
</reference>
<gene>
    <name evidence="2" type="ORF">UFOVP1120_21</name>
    <name evidence="3" type="ORF">UFOVP1183_15</name>
    <name evidence="4" type="ORF">UFOVP1227_47</name>
    <name evidence="5" type="ORF">UFOVP1571_21</name>
    <name evidence="1" type="ORF">UFOVP955_18</name>
</gene>
<dbReference type="EMBL" id="LR797172">
    <property type="protein sequence ID" value="CAB4191516.1"/>
    <property type="molecule type" value="Genomic_DNA"/>
</dbReference>
<evidence type="ECO:0000313" key="2">
    <source>
        <dbReference type="EMBL" id="CAB4185226.1"/>
    </source>
</evidence>
<evidence type="ECO:0000313" key="3">
    <source>
        <dbReference type="EMBL" id="CAB4188238.1"/>
    </source>
</evidence>
<evidence type="ECO:0000313" key="4">
    <source>
        <dbReference type="EMBL" id="CAB4191516.1"/>
    </source>
</evidence>
<proteinExistence type="predicted"/>
<evidence type="ECO:0000313" key="1">
    <source>
        <dbReference type="EMBL" id="CAB4173489.1"/>
    </source>
</evidence>
<dbReference type="EMBL" id="LR797125">
    <property type="protein sequence ID" value="CAB4188238.1"/>
    <property type="molecule type" value="Genomic_DNA"/>
</dbReference>
<name>A0A6J5RAD8_9CAUD</name>
<accession>A0A6J5RAD8</accession>
<organism evidence="4">
    <name type="scientific">uncultured Caudovirales phage</name>
    <dbReference type="NCBI Taxonomy" id="2100421"/>
    <lineage>
        <taxon>Viruses</taxon>
        <taxon>Duplodnaviria</taxon>
        <taxon>Heunggongvirae</taxon>
        <taxon>Uroviricota</taxon>
        <taxon>Caudoviricetes</taxon>
        <taxon>Peduoviridae</taxon>
        <taxon>Maltschvirus</taxon>
        <taxon>Maltschvirus maltsch</taxon>
    </lineage>
</organism>
<dbReference type="EMBL" id="LR796904">
    <property type="protein sequence ID" value="CAB4173489.1"/>
    <property type="molecule type" value="Genomic_DNA"/>
</dbReference>
<dbReference type="EMBL" id="LR797074">
    <property type="protein sequence ID" value="CAB4185226.1"/>
    <property type="molecule type" value="Genomic_DNA"/>
</dbReference>
<protein>
    <submittedName>
        <fullName evidence="4">Uncharacterized protein</fullName>
    </submittedName>
</protein>
<dbReference type="EMBL" id="LR798413">
    <property type="protein sequence ID" value="CAB5229812.1"/>
    <property type="molecule type" value="Genomic_DNA"/>
</dbReference>
<evidence type="ECO:0000313" key="5">
    <source>
        <dbReference type="EMBL" id="CAB5229812.1"/>
    </source>
</evidence>
<sequence>MIALLAIVGFLLGGACVMVFALLINASRIDDALDLREMEAHERLRLVLGDNTKESHDDH</sequence>